<organism evidence="1 2">
    <name type="scientific">Splendidivirga corallicola</name>
    <dbReference type="NCBI Taxonomy" id="3051826"/>
    <lineage>
        <taxon>Bacteria</taxon>
        <taxon>Pseudomonadati</taxon>
        <taxon>Bacteroidota</taxon>
        <taxon>Cytophagia</taxon>
        <taxon>Cytophagales</taxon>
        <taxon>Splendidivirgaceae</taxon>
        <taxon>Splendidivirga</taxon>
    </lineage>
</organism>
<dbReference type="PANTHER" id="PTHR38471">
    <property type="entry name" value="FOUR HELIX BUNDLE PROTEIN"/>
    <property type="match status" value="1"/>
</dbReference>
<dbReference type="RefSeq" id="WP_346752091.1">
    <property type="nucleotide sequence ID" value="NZ_JAUJEA010000003.1"/>
</dbReference>
<evidence type="ECO:0000313" key="1">
    <source>
        <dbReference type="EMBL" id="MDN5202068.1"/>
    </source>
</evidence>
<dbReference type="NCBIfam" id="TIGR02436">
    <property type="entry name" value="four helix bundle protein"/>
    <property type="match status" value="1"/>
</dbReference>
<dbReference type="EMBL" id="JAUJEA010000003">
    <property type="protein sequence ID" value="MDN5202068.1"/>
    <property type="molecule type" value="Genomic_DNA"/>
</dbReference>
<dbReference type="SUPFAM" id="SSF158446">
    <property type="entry name" value="IVS-encoded protein-like"/>
    <property type="match status" value="1"/>
</dbReference>
<evidence type="ECO:0000313" key="2">
    <source>
        <dbReference type="Proteomes" id="UP001172082"/>
    </source>
</evidence>
<dbReference type="InterPro" id="IPR012657">
    <property type="entry name" value="23S_rRNA-intervening_sequence"/>
</dbReference>
<proteinExistence type="predicted"/>
<dbReference type="InterPro" id="IPR036583">
    <property type="entry name" value="23S_rRNA_IVS_sf"/>
</dbReference>
<comment type="caution">
    <text evidence="1">The sequence shown here is derived from an EMBL/GenBank/DDBJ whole genome shotgun (WGS) entry which is preliminary data.</text>
</comment>
<protein>
    <submittedName>
        <fullName evidence="1">Four helix bundle protein</fullName>
    </submittedName>
</protein>
<dbReference type="PANTHER" id="PTHR38471:SF2">
    <property type="entry name" value="FOUR HELIX BUNDLE PROTEIN"/>
    <property type="match status" value="1"/>
</dbReference>
<dbReference type="Pfam" id="PF05635">
    <property type="entry name" value="23S_rRNA_IVP"/>
    <property type="match status" value="1"/>
</dbReference>
<dbReference type="CDD" id="cd16377">
    <property type="entry name" value="23S_rRNA_IVP_like"/>
    <property type="match status" value="1"/>
</dbReference>
<gene>
    <name evidence="1" type="ORF">QQ008_11860</name>
</gene>
<name>A0ABT8KQW4_9BACT</name>
<dbReference type="Gene3D" id="1.20.1440.60">
    <property type="entry name" value="23S rRNA-intervening sequence"/>
    <property type="match status" value="1"/>
</dbReference>
<accession>A0ABT8KQW4</accession>
<sequence length="118" mass="13564">MHNFRELKVWQNARTLVKQIYDISRSLPENEKYGLIQQIRRSAVSIPSNIAEGSGKMGNKEFTHFLRISLGSAYELETQLILAHDLEFITDNELNNTMDNIQEIQRMIVGLEKSLANS</sequence>
<keyword evidence="2" id="KW-1185">Reference proteome</keyword>
<dbReference type="Proteomes" id="UP001172082">
    <property type="component" value="Unassembled WGS sequence"/>
</dbReference>
<reference evidence="1" key="1">
    <citation type="submission" date="2023-06" db="EMBL/GenBank/DDBJ databases">
        <title>Genomic of Parafulvivirga corallium.</title>
        <authorList>
            <person name="Wang G."/>
        </authorList>
    </citation>
    <scope>NUCLEOTIDE SEQUENCE</scope>
    <source>
        <strain evidence="1">BMA10</strain>
    </source>
</reference>